<feature type="signal peptide" evidence="1">
    <location>
        <begin position="1"/>
        <end position="21"/>
    </location>
</feature>
<evidence type="ECO:0000256" key="1">
    <source>
        <dbReference type="SAM" id="SignalP"/>
    </source>
</evidence>
<accession>A0A3R6E5R7</accession>
<gene>
    <name evidence="2" type="ORF">DW250_01835</name>
</gene>
<evidence type="ECO:0000313" key="2">
    <source>
        <dbReference type="EMBL" id="RHG68764.1"/>
    </source>
</evidence>
<name>A0A3R6E5R7_9BACT</name>
<proteinExistence type="predicted"/>
<dbReference type="Pfam" id="PF14135">
    <property type="entry name" value="DUF4302"/>
    <property type="match status" value="1"/>
</dbReference>
<dbReference type="EMBL" id="QRIN01000005">
    <property type="protein sequence ID" value="RHG68764.1"/>
    <property type="molecule type" value="Genomic_DNA"/>
</dbReference>
<evidence type="ECO:0000313" key="3">
    <source>
        <dbReference type="Proteomes" id="UP000286501"/>
    </source>
</evidence>
<protein>
    <submittedName>
        <fullName evidence="2">DUF4302 domain-containing protein</fullName>
    </submittedName>
</protein>
<dbReference type="RefSeq" id="WP_118200157.1">
    <property type="nucleotide sequence ID" value="NZ_QRIE01000020.1"/>
</dbReference>
<feature type="chain" id="PRO_5043187638" evidence="1">
    <location>
        <begin position="22"/>
        <end position="436"/>
    </location>
</feature>
<dbReference type="InterPro" id="IPR025396">
    <property type="entry name" value="DUF4302"/>
</dbReference>
<keyword evidence="1" id="KW-0732">Signal</keyword>
<reference evidence="2 3" key="1">
    <citation type="submission" date="2018-08" db="EMBL/GenBank/DDBJ databases">
        <title>A genome reference for cultivated species of the human gut microbiota.</title>
        <authorList>
            <person name="Zou Y."/>
            <person name="Xue W."/>
            <person name="Luo G."/>
        </authorList>
    </citation>
    <scope>NUCLEOTIDE SEQUENCE [LARGE SCALE GENOMIC DNA]</scope>
    <source>
        <strain evidence="2 3">AM22-1</strain>
    </source>
</reference>
<sequence>MKKIYNILFTLIAVLSFTSCSNDIDEVFDKPSAERVNDAIAEYKTVLTSAENGWLMKYYPKANTKYGGYNLLLKFGTDGNVTAMSDALGADTKATSHYKLEQSASIVLSFDEYNKVIHFFSDPANPAGIGDNGKGMEGDLEFRVLTATADSVVMLGKKRGTKIVMTPMAKDADWTETISQIDGLEQEMQFPKYTCEVNDVKYVATSSYRTITFTSSNAEEGSITEPYIVTDKGIEFYEPITLNGVTIKGFNYKGGDNYEFESTDAAVKMLGVVPPISEQVISGDWFFSVANMGSYTQAYWNAGNEEVSKYYSPCYYAAFTTSAFDGYVGHWGILFNVAGYGSFIDITPTIVDDDHISFACPGKFGANGQYFYNWGQMYMIYALTGDKGTHAANVAKTYKVELIQGTTKQPSSIKLTDESNPNNWFVLTTSMPESLF</sequence>
<dbReference type="AlphaFoldDB" id="A0A3R6E5R7"/>
<dbReference type="Proteomes" id="UP000286501">
    <property type="component" value="Unassembled WGS sequence"/>
</dbReference>
<organism evidence="2 3">
    <name type="scientific">Segatella copri</name>
    <dbReference type="NCBI Taxonomy" id="165179"/>
    <lineage>
        <taxon>Bacteria</taxon>
        <taxon>Pseudomonadati</taxon>
        <taxon>Bacteroidota</taxon>
        <taxon>Bacteroidia</taxon>
        <taxon>Bacteroidales</taxon>
        <taxon>Prevotellaceae</taxon>
        <taxon>Segatella</taxon>
    </lineage>
</organism>
<comment type="caution">
    <text evidence="2">The sequence shown here is derived from an EMBL/GenBank/DDBJ whole genome shotgun (WGS) entry which is preliminary data.</text>
</comment>
<dbReference type="PROSITE" id="PS51257">
    <property type="entry name" value="PROKAR_LIPOPROTEIN"/>
    <property type="match status" value="1"/>
</dbReference>